<dbReference type="Proteomes" id="UP000663801">
    <property type="component" value="Unassembled WGS sequence"/>
</dbReference>
<evidence type="ECO:0000313" key="4">
    <source>
        <dbReference type="Proteomes" id="UP000663801"/>
    </source>
</evidence>
<feature type="compositionally biased region" description="Low complexity" evidence="1">
    <location>
        <begin position="10"/>
        <end position="20"/>
    </location>
</feature>
<feature type="transmembrane region" description="Helical" evidence="2">
    <location>
        <begin position="173"/>
        <end position="191"/>
    </location>
</feature>
<keyword evidence="2" id="KW-0812">Transmembrane</keyword>
<feature type="compositionally biased region" description="Low complexity" evidence="1">
    <location>
        <begin position="34"/>
        <end position="64"/>
    </location>
</feature>
<evidence type="ECO:0000256" key="2">
    <source>
        <dbReference type="SAM" id="Phobius"/>
    </source>
</evidence>
<comment type="caution">
    <text evidence="3">The sequence shown here is derived from an EMBL/GenBank/DDBJ whole genome shotgun (WGS) entry which is preliminary data.</text>
</comment>
<dbReference type="RefSeq" id="WP_205255848.1">
    <property type="nucleotide sequence ID" value="NZ_BAAAPV010000002.1"/>
</dbReference>
<dbReference type="AlphaFoldDB" id="A0A938YLT3"/>
<organism evidence="3 4">
    <name type="scientific">Nakamurella flavida</name>
    <dbReference type="NCBI Taxonomy" id="363630"/>
    <lineage>
        <taxon>Bacteria</taxon>
        <taxon>Bacillati</taxon>
        <taxon>Actinomycetota</taxon>
        <taxon>Actinomycetes</taxon>
        <taxon>Nakamurellales</taxon>
        <taxon>Nakamurellaceae</taxon>
        <taxon>Nakamurella</taxon>
    </lineage>
</organism>
<keyword evidence="4" id="KW-1185">Reference proteome</keyword>
<evidence type="ECO:0000256" key="1">
    <source>
        <dbReference type="SAM" id="MobiDB-lite"/>
    </source>
</evidence>
<feature type="transmembrane region" description="Helical" evidence="2">
    <location>
        <begin position="148"/>
        <end position="166"/>
    </location>
</feature>
<evidence type="ECO:0000313" key="3">
    <source>
        <dbReference type="EMBL" id="MBM9475752.1"/>
    </source>
</evidence>
<sequence>MTNPPPYPGQQPGQDPWSGQSGSGRPGQPGQPGDGYQQGYAGPQGYGQQPGYPGQQGYQPQQGYPTPPSSSPYPGAYGGGAEPAKPTRPGTVTGAFVCWVLTAVASIVGVVVVLTSPIWQQAIDEAARQGNLDASGIDVNNLVTVGKVLVIGVAVVLVALYLLFAFKMRAGRNWARIVLTVLGAFTVLSAFTPTTRGRVTVNGQEFVANSGPGWITAVLAIAGLVLMYLPASNAYFGAAKRHKAWLVAQGR</sequence>
<feature type="transmembrane region" description="Helical" evidence="2">
    <location>
        <begin position="95"/>
        <end position="119"/>
    </location>
</feature>
<dbReference type="EMBL" id="JAERWL010000005">
    <property type="protein sequence ID" value="MBM9475752.1"/>
    <property type="molecule type" value="Genomic_DNA"/>
</dbReference>
<keyword evidence="2" id="KW-0472">Membrane</keyword>
<feature type="region of interest" description="Disordered" evidence="1">
    <location>
        <begin position="1"/>
        <end position="85"/>
    </location>
</feature>
<feature type="compositionally biased region" description="Gly residues" evidence="1">
    <location>
        <begin position="21"/>
        <end position="33"/>
    </location>
</feature>
<reference evidence="3" key="1">
    <citation type="submission" date="2021-01" db="EMBL/GenBank/DDBJ databases">
        <title>KCTC 19127 draft genome.</title>
        <authorList>
            <person name="An D."/>
        </authorList>
    </citation>
    <scope>NUCLEOTIDE SEQUENCE</scope>
    <source>
        <strain evidence="3">KCTC 19127</strain>
    </source>
</reference>
<protein>
    <submittedName>
        <fullName evidence="3">Uncharacterized protein</fullName>
    </submittedName>
</protein>
<gene>
    <name evidence="3" type="ORF">JL107_04765</name>
</gene>
<feature type="transmembrane region" description="Helical" evidence="2">
    <location>
        <begin position="211"/>
        <end position="231"/>
    </location>
</feature>
<accession>A0A938YLT3</accession>
<keyword evidence="2" id="KW-1133">Transmembrane helix</keyword>
<proteinExistence type="predicted"/>
<name>A0A938YLT3_9ACTN</name>